<reference evidence="4" key="1">
    <citation type="journal article" date="2017" name="Proc. Natl. Acad. Sci. U.S.A.">
        <title>Simulation of Deepwater Horizon oil plume reveals substrate specialization within a complex community of hydrocarbon degraders.</title>
        <authorList>
            <person name="Hu P."/>
            <person name="Dubinsky E.A."/>
            <person name="Probst A.J."/>
            <person name="Wang J."/>
            <person name="Sieber C.M.K."/>
            <person name="Tom L.M."/>
            <person name="Gardinali P."/>
            <person name="Banfield J.F."/>
            <person name="Atlas R.M."/>
            <person name="Andersen G.L."/>
        </authorList>
    </citation>
    <scope>NUCLEOTIDE SEQUENCE [LARGE SCALE GENOMIC DNA]</scope>
</reference>
<evidence type="ECO:0000256" key="1">
    <source>
        <dbReference type="SAM" id="MobiDB-lite"/>
    </source>
</evidence>
<accession>A0A1Y5HPJ0</accession>
<dbReference type="EMBL" id="MABE01000623">
    <property type="protein sequence ID" value="OUS37774.1"/>
    <property type="molecule type" value="Genomic_DNA"/>
</dbReference>
<protein>
    <recommendedName>
        <fullName evidence="5">Secreted protein</fullName>
    </recommendedName>
</protein>
<feature type="chain" id="PRO_5013051394" description="Secreted protein" evidence="2">
    <location>
        <begin position="24"/>
        <end position="177"/>
    </location>
</feature>
<evidence type="ECO:0000256" key="2">
    <source>
        <dbReference type="SAM" id="SignalP"/>
    </source>
</evidence>
<feature type="region of interest" description="Disordered" evidence="1">
    <location>
        <begin position="157"/>
        <end position="177"/>
    </location>
</feature>
<evidence type="ECO:0000313" key="3">
    <source>
        <dbReference type="EMBL" id="OUS37774.1"/>
    </source>
</evidence>
<evidence type="ECO:0000313" key="4">
    <source>
        <dbReference type="Proteomes" id="UP000227088"/>
    </source>
</evidence>
<gene>
    <name evidence="3" type="ORF">A9R00_10860</name>
</gene>
<organism evidence="3 4">
    <name type="scientific">Oleispira antarctica</name>
    <dbReference type="NCBI Taxonomy" id="188908"/>
    <lineage>
        <taxon>Bacteria</taxon>
        <taxon>Pseudomonadati</taxon>
        <taxon>Pseudomonadota</taxon>
        <taxon>Gammaproteobacteria</taxon>
        <taxon>Oceanospirillales</taxon>
        <taxon>Oceanospirillaceae</taxon>
        <taxon>Oleispira</taxon>
    </lineage>
</organism>
<comment type="caution">
    <text evidence="3">The sequence shown here is derived from an EMBL/GenBank/DDBJ whole genome shotgun (WGS) entry which is preliminary data.</text>
</comment>
<evidence type="ECO:0008006" key="5">
    <source>
        <dbReference type="Google" id="ProtNLM"/>
    </source>
</evidence>
<feature type="signal peptide" evidence="2">
    <location>
        <begin position="1"/>
        <end position="23"/>
    </location>
</feature>
<dbReference type="AlphaFoldDB" id="A0A1Y5HPJ0"/>
<dbReference type="Proteomes" id="UP000227088">
    <property type="component" value="Unassembled WGS sequence"/>
</dbReference>
<name>A0A1Y5HPJ0_OLEAN</name>
<keyword evidence="2" id="KW-0732">Signal</keyword>
<sequence>MKTPFLITSLVLISGGLQVFAQANENPYYTDNIDVAVKDAGSKPATTHVGNRWYNRSTANSFDFPRLLNQEMSTEIVDGALDATASGPGDVAPERKSPLELSEIEATVSEKDSNEMELLTEDKAKIVSISIEPVATMEELSPTLHKVQRIEYKNDTFSGSASDISSSATSTAYITPE</sequence>
<proteinExistence type="predicted"/>